<dbReference type="InterPro" id="IPR047960">
    <property type="entry name" value="Transpos_IS1380"/>
</dbReference>
<evidence type="ECO:0000313" key="2">
    <source>
        <dbReference type="EMBL" id="MTW23243.1"/>
    </source>
</evidence>
<name>A0A6N8EG98_9GAMM</name>
<protein>
    <submittedName>
        <fullName evidence="2">IS1380 family transposase</fullName>
    </submittedName>
</protein>
<dbReference type="NCBIfam" id="NF033539">
    <property type="entry name" value="transpos_IS1380"/>
    <property type="match status" value="1"/>
</dbReference>
<dbReference type="InterPro" id="IPR025668">
    <property type="entry name" value="Tnp_DDE_dom"/>
</dbReference>
<feature type="domain" description="Transposase DDE" evidence="1">
    <location>
        <begin position="11"/>
        <end position="455"/>
    </location>
</feature>
<dbReference type="RefSeq" id="WP_155451775.1">
    <property type="nucleotide sequence ID" value="NZ_WNKT01000119.1"/>
</dbReference>
<keyword evidence="3" id="KW-1185">Reference proteome</keyword>
<dbReference type="AlphaFoldDB" id="A0A6N8EG98"/>
<proteinExistence type="predicted"/>
<comment type="caution">
    <text evidence="2">The sequence shown here is derived from an EMBL/GenBank/DDBJ whole genome shotgun (WGS) entry which is preliminary data.</text>
</comment>
<organism evidence="2 3">
    <name type="scientific">Allochromatium palmeri</name>
    <dbReference type="NCBI Taxonomy" id="231048"/>
    <lineage>
        <taxon>Bacteria</taxon>
        <taxon>Pseudomonadati</taxon>
        <taxon>Pseudomonadota</taxon>
        <taxon>Gammaproteobacteria</taxon>
        <taxon>Chromatiales</taxon>
        <taxon>Chromatiaceae</taxon>
        <taxon>Allochromatium</taxon>
    </lineage>
</organism>
<reference evidence="2 3" key="1">
    <citation type="submission" date="2019-11" db="EMBL/GenBank/DDBJ databases">
        <title>Whole-genome sequence of the anaerobic purple sulfur bacterium Allochromatium palmeri DSM 15591.</title>
        <authorList>
            <person name="Kyndt J.A."/>
            <person name="Meyer T.E."/>
        </authorList>
    </citation>
    <scope>NUCLEOTIDE SEQUENCE [LARGE SCALE GENOMIC DNA]</scope>
    <source>
        <strain evidence="2 3">DSM 15591</strain>
    </source>
</reference>
<evidence type="ECO:0000313" key="3">
    <source>
        <dbReference type="Proteomes" id="UP000434044"/>
    </source>
</evidence>
<dbReference type="EMBL" id="WNKT01000119">
    <property type="protein sequence ID" value="MTW23243.1"/>
    <property type="molecule type" value="Genomic_DNA"/>
</dbReference>
<evidence type="ECO:0000259" key="1">
    <source>
        <dbReference type="Pfam" id="PF13701"/>
    </source>
</evidence>
<dbReference type="Proteomes" id="UP000434044">
    <property type="component" value="Unassembled WGS sequence"/>
</dbReference>
<sequence>MPESTQKSLRFPPVDGLSVRADFDGGAMSSDFGPLILRGVDQPIGLTERLAQAIDDQRHPSYITHPLRDLIAQRIFQIGCGYEDGNDANALRTDPLFKLGLDRRPLEQAMDLASGPTFSRLENAVSTKDLYRLAQAFVDQFIASYSEAPAVIVIDLDHSEDPTHGQQEFSFYNHYYQHHCYLPLFLFEGLSGRFITAVLRPGKRPTGAENAMIMKRVLQRLRAAWPETHFVLRGDGHFANPELMALALADGHTDFIFGLAGNRVLSPLAKPFLETNRHRHAVRCENARRLHQPLPNSTRSYHELAYAAGTWPQAFRVILKAEVMAFDDNPRFVVTSLDLPSPECLYRDLYSARGQDENLIKMLKHDLASDRTSDHRFLANHLRLFFACGAYVLHHALRTNVLVHTELAQAQPATVILKLFKIAVRVVQYQDRVKLQLPSNCPVKALLHRVTEILFLTRPPPALTT</sequence>
<accession>A0A6N8EG98</accession>
<dbReference type="Pfam" id="PF13701">
    <property type="entry name" value="DDE_Tnp_1_4"/>
    <property type="match status" value="1"/>
</dbReference>
<dbReference type="OrthoDB" id="8482126at2"/>
<gene>
    <name evidence="2" type="ORF">GJ668_19670</name>
</gene>